<accession>A0A7R7EMZ1</accession>
<protein>
    <recommendedName>
        <fullName evidence="5">YceG-like family protein</fullName>
    </recommendedName>
</protein>
<evidence type="ECO:0008006" key="5">
    <source>
        <dbReference type="Google" id="ProtNLM"/>
    </source>
</evidence>
<keyword evidence="2" id="KW-1133">Transmembrane helix</keyword>
<evidence type="ECO:0000313" key="4">
    <source>
        <dbReference type="Proteomes" id="UP000595897"/>
    </source>
</evidence>
<evidence type="ECO:0000313" key="3">
    <source>
        <dbReference type="EMBL" id="BCN31502.1"/>
    </source>
</evidence>
<feature type="region of interest" description="Disordered" evidence="1">
    <location>
        <begin position="56"/>
        <end position="150"/>
    </location>
</feature>
<keyword evidence="2" id="KW-0812">Transmembrane</keyword>
<dbReference type="RefSeq" id="WP_271712616.1">
    <property type="nucleotide sequence ID" value="NZ_AP024169.1"/>
</dbReference>
<dbReference type="Gene3D" id="3.30.1490.480">
    <property type="entry name" value="Endolytic murein transglycosylase"/>
    <property type="match status" value="1"/>
</dbReference>
<sequence>MKLKYFMRGLGAGIIFTTFILTIFFNTSGARKMSKEEIVKEARNIGMEYQDNNDVDLSALDTDTDNKTVNNSKEKQASNQGNTANSANTNTKSEDNTNSVNKTTTDSKKASANSTSKQTNTDIASNQKDSNNDITSNKNNSKTSEKKTKTDSNSIIIVIKPGMYSSSVAELLVKKGIIDNEKSFLDFLEARDWQQDIRTGEYQIPKQTTLKEIAQMITNH</sequence>
<feature type="transmembrane region" description="Helical" evidence="2">
    <location>
        <begin position="6"/>
        <end position="25"/>
    </location>
</feature>
<dbReference type="Proteomes" id="UP000595897">
    <property type="component" value="Chromosome"/>
</dbReference>
<evidence type="ECO:0000256" key="1">
    <source>
        <dbReference type="SAM" id="MobiDB-lite"/>
    </source>
</evidence>
<proteinExistence type="predicted"/>
<reference evidence="3 4" key="1">
    <citation type="submission" date="2020-11" db="EMBL/GenBank/DDBJ databases">
        <title>Draft genome sequencing of a Lachnospiraceae strain isolated from anoxic soil subjected to BSD treatment.</title>
        <authorList>
            <person name="Uek A."/>
            <person name="Tonouchi A."/>
        </authorList>
    </citation>
    <scope>NUCLEOTIDE SEQUENCE [LARGE SCALE GENOMIC DNA]</scope>
    <source>
        <strain evidence="3 4">TB5</strain>
    </source>
</reference>
<name>A0A7R7EMZ1_9FIRM</name>
<feature type="compositionally biased region" description="Low complexity" evidence="1">
    <location>
        <begin position="77"/>
        <end position="91"/>
    </location>
</feature>
<dbReference type="AlphaFoldDB" id="A0A7R7EMZ1"/>
<evidence type="ECO:0000256" key="2">
    <source>
        <dbReference type="SAM" id="Phobius"/>
    </source>
</evidence>
<keyword evidence="2" id="KW-0472">Membrane</keyword>
<keyword evidence="4" id="KW-1185">Reference proteome</keyword>
<feature type="compositionally biased region" description="Low complexity" evidence="1">
    <location>
        <begin position="128"/>
        <end position="142"/>
    </location>
</feature>
<feature type="compositionally biased region" description="Polar residues" evidence="1">
    <location>
        <begin position="96"/>
        <end position="127"/>
    </location>
</feature>
<dbReference type="KEGG" id="ahb:bsdtb5_27970"/>
<dbReference type="EMBL" id="AP024169">
    <property type="protein sequence ID" value="BCN31502.1"/>
    <property type="molecule type" value="Genomic_DNA"/>
</dbReference>
<organism evidence="3 4">
    <name type="scientific">Anaeromicropila herbilytica</name>
    <dbReference type="NCBI Taxonomy" id="2785025"/>
    <lineage>
        <taxon>Bacteria</taxon>
        <taxon>Bacillati</taxon>
        <taxon>Bacillota</taxon>
        <taxon>Clostridia</taxon>
        <taxon>Lachnospirales</taxon>
        <taxon>Lachnospiraceae</taxon>
        <taxon>Anaeromicropila</taxon>
    </lineage>
</organism>
<gene>
    <name evidence="3" type="ORF">bsdtb5_27970</name>
</gene>